<dbReference type="Gene3D" id="2.30.42.10">
    <property type="match status" value="1"/>
</dbReference>
<feature type="compositionally biased region" description="Basic and acidic residues" evidence="1">
    <location>
        <begin position="129"/>
        <end position="145"/>
    </location>
</feature>
<sequence length="536" mass="60260">MGYASPQPCRLLPILIVVERVSGQGRDRRKTLKILLENRFVTRTLRRRVTGSVPRSVPSFGVSIEPRYYGPEGLICLRRVEAVVPSFLGPVAAIPRPCTIERRAPTAARSKKRTCFFRPRNHMRSLGESGERGMDQDREVRERNGRGANPAKVRRREYRAVSRDPDSNIVLGIGRSASLSEPAGFDAISHEIHAADRDIFFSFLTEEAVRDRLRDRVLSRTISLVERSEFTSVKNGSAIDRKPSAGHYCAGRFVPVAASSLLSARQLRSSGDTDGMHSGLISVVKLPRIRASGLFDTDNSRGRRRSFSSPSSSSREHRGEVEQVHQVIVFSQRDRKWRVWGKRMLKIVKRTSERQSNNGTDVYIAICFSCPRVQKQHEIFEKARSFSRHISHCYSYLPSFLPKSKQHHGEGQPENFPCCSAVAEKSGAGMTAIQWCILFRGRASVNPGSKAAQQGVREGDLISNINERSTRDLTNSEAHALLRNSGEQLKLGLNQENIGSPKRRIYRSSLQENTTTETQNSRYSLREPIDQSLAHL</sequence>
<dbReference type="EMBL" id="KQ982762">
    <property type="protein sequence ID" value="KYQ51054.1"/>
    <property type="molecule type" value="Genomic_DNA"/>
</dbReference>
<feature type="region of interest" description="Disordered" evidence="1">
    <location>
        <begin position="124"/>
        <end position="159"/>
    </location>
</feature>
<keyword evidence="4" id="KW-1185">Reference proteome</keyword>
<dbReference type="SMART" id="SM00228">
    <property type="entry name" value="PDZ"/>
    <property type="match status" value="1"/>
</dbReference>
<dbReference type="InterPro" id="IPR036034">
    <property type="entry name" value="PDZ_sf"/>
</dbReference>
<feature type="region of interest" description="Disordered" evidence="1">
    <location>
        <begin position="508"/>
        <end position="536"/>
    </location>
</feature>
<dbReference type="PROSITE" id="PS50106">
    <property type="entry name" value="PDZ"/>
    <property type="match status" value="1"/>
</dbReference>
<protein>
    <recommendedName>
        <fullName evidence="2">PDZ domain-containing protein</fullName>
    </recommendedName>
</protein>
<dbReference type="InterPro" id="IPR001478">
    <property type="entry name" value="PDZ"/>
</dbReference>
<evidence type="ECO:0000256" key="1">
    <source>
        <dbReference type="SAM" id="MobiDB-lite"/>
    </source>
</evidence>
<proteinExistence type="predicted"/>
<name>A0A151WT89_9HYME</name>
<evidence type="ECO:0000313" key="4">
    <source>
        <dbReference type="Proteomes" id="UP000075809"/>
    </source>
</evidence>
<gene>
    <name evidence="3" type="ORF">ALC60_09851</name>
</gene>
<feature type="domain" description="PDZ" evidence="2">
    <location>
        <begin position="443"/>
        <end position="497"/>
    </location>
</feature>
<feature type="region of interest" description="Disordered" evidence="1">
    <location>
        <begin position="295"/>
        <end position="320"/>
    </location>
</feature>
<dbReference type="SUPFAM" id="SSF50156">
    <property type="entry name" value="PDZ domain-like"/>
    <property type="match status" value="1"/>
</dbReference>
<evidence type="ECO:0000313" key="3">
    <source>
        <dbReference type="EMBL" id="KYQ51054.1"/>
    </source>
</evidence>
<evidence type="ECO:0000259" key="2">
    <source>
        <dbReference type="PROSITE" id="PS50106"/>
    </source>
</evidence>
<organism evidence="3 4">
    <name type="scientific">Mycetomoellerius zeteki</name>
    <dbReference type="NCBI Taxonomy" id="64791"/>
    <lineage>
        <taxon>Eukaryota</taxon>
        <taxon>Metazoa</taxon>
        <taxon>Ecdysozoa</taxon>
        <taxon>Arthropoda</taxon>
        <taxon>Hexapoda</taxon>
        <taxon>Insecta</taxon>
        <taxon>Pterygota</taxon>
        <taxon>Neoptera</taxon>
        <taxon>Endopterygota</taxon>
        <taxon>Hymenoptera</taxon>
        <taxon>Apocrita</taxon>
        <taxon>Aculeata</taxon>
        <taxon>Formicoidea</taxon>
        <taxon>Formicidae</taxon>
        <taxon>Myrmicinae</taxon>
        <taxon>Mycetomoellerius</taxon>
    </lineage>
</organism>
<feature type="compositionally biased region" description="Polar residues" evidence="1">
    <location>
        <begin position="508"/>
        <end position="523"/>
    </location>
</feature>
<dbReference type="AlphaFoldDB" id="A0A151WT89"/>
<accession>A0A151WT89</accession>
<dbReference type="Pfam" id="PF00595">
    <property type="entry name" value="PDZ"/>
    <property type="match status" value="1"/>
</dbReference>
<reference evidence="3 4" key="1">
    <citation type="submission" date="2015-09" db="EMBL/GenBank/DDBJ databases">
        <title>Trachymyrmex zeteki WGS genome.</title>
        <authorList>
            <person name="Nygaard S."/>
            <person name="Hu H."/>
            <person name="Boomsma J."/>
            <person name="Zhang G."/>
        </authorList>
    </citation>
    <scope>NUCLEOTIDE SEQUENCE [LARGE SCALE GENOMIC DNA]</scope>
    <source>
        <strain evidence="3">Tzet28-1</strain>
        <tissue evidence="3">Whole body</tissue>
    </source>
</reference>
<dbReference type="Proteomes" id="UP000075809">
    <property type="component" value="Unassembled WGS sequence"/>
</dbReference>